<keyword evidence="3" id="KW-1185">Reference proteome</keyword>
<dbReference type="AlphaFoldDB" id="A0A9J5Y7T2"/>
<feature type="non-terminal residue" evidence="2">
    <location>
        <position position="1"/>
    </location>
</feature>
<dbReference type="OrthoDB" id="1305745at2759"/>
<evidence type="ECO:0000256" key="1">
    <source>
        <dbReference type="SAM" id="MobiDB-lite"/>
    </source>
</evidence>
<reference evidence="2 3" key="1">
    <citation type="submission" date="2020-09" db="EMBL/GenBank/DDBJ databases">
        <title>De no assembly of potato wild relative species, Solanum commersonii.</title>
        <authorList>
            <person name="Cho K."/>
        </authorList>
    </citation>
    <scope>NUCLEOTIDE SEQUENCE [LARGE SCALE GENOMIC DNA]</scope>
    <source>
        <strain evidence="2">LZ3.2</strain>
        <tissue evidence="2">Leaf</tissue>
    </source>
</reference>
<dbReference type="EMBL" id="JACXVP010000007">
    <property type="protein sequence ID" value="KAG5595624.1"/>
    <property type="molecule type" value="Genomic_DNA"/>
</dbReference>
<dbReference type="Proteomes" id="UP000824120">
    <property type="component" value="Chromosome 7"/>
</dbReference>
<evidence type="ECO:0000313" key="3">
    <source>
        <dbReference type="Proteomes" id="UP000824120"/>
    </source>
</evidence>
<protein>
    <submittedName>
        <fullName evidence="2">Uncharacterized protein</fullName>
    </submittedName>
</protein>
<evidence type="ECO:0000313" key="2">
    <source>
        <dbReference type="EMBL" id="KAG5595624.1"/>
    </source>
</evidence>
<sequence>MPFRYLGVPLPSKKRSVNQSNSKNHHQRAVNMSKKALVSWETVRIPHVAVGLNITELKLWNKAVILRQLWNIARKKDCLWIQW</sequence>
<comment type="caution">
    <text evidence="2">The sequence shown here is derived from an EMBL/GenBank/DDBJ whole genome shotgun (WGS) entry which is preliminary data.</text>
</comment>
<organism evidence="2 3">
    <name type="scientific">Solanum commersonii</name>
    <name type="common">Commerson's wild potato</name>
    <name type="synonym">Commerson's nightshade</name>
    <dbReference type="NCBI Taxonomy" id="4109"/>
    <lineage>
        <taxon>Eukaryota</taxon>
        <taxon>Viridiplantae</taxon>
        <taxon>Streptophyta</taxon>
        <taxon>Embryophyta</taxon>
        <taxon>Tracheophyta</taxon>
        <taxon>Spermatophyta</taxon>
        <taxon>Magnoliopsida</taxon>
        <taxon>eudicotyledons</taxon>
        <taxon>Gunneridae</taxon>
        <taxon>Pentapetalae</taxon>
        <taxon>asterids</taxon>
        <taxon>lamiids</taxon>
        <taxon>Solanales</taxon>
        <taxon>Solanaceae</taxon>
        <taxon>Solanoideae</taxon>
        <taxon>Solaneae</taxon>
        <taxon>Solanum</taxon>
    </lineage>
</organism>
<name>A0A9J5Y7T2_SOLCO</name>
<proteinExistence type="predicted"/>
<gene>
    <name evidence="2" type="ORF">H5410_036856</name>
</gene>
<feature type="region of interest" description="Disordered" evidence="1">
    <location>
        <begin position="1"/>
        <end position="30"/>
    </location>
</feature>
<accession>A0A9J5Y7T2</accession>